<reference evidence="1" key="1">
    <citation type="submission" date="2018-05" db="EMBL/GenBank/DDBJ databases">
        <authorList>
            <person name="Lanie J.A."/>
            <person name="Ng W.-L."/>
            <person name="Kazmierczak K.M."/>
            <person name="Andrzejewski T.M."/>
            <person name="Davidsen T.M."/>
            <person name="Wayne K.J."/>
            <person name="Tettelin H."/>
            <person name="Glass J.I."/>
            <person name="Rusch D."/>
            <person name="Podicherti R."/>
            <person name="Tsui H.-C.T."/>
            <person name="Winkler M.E."/>
        </authorList>
    </citation>
    <scope>NUCLEOTIDE SEQUENCE</scope>
</reference>
<accession>A0A381UHU3</accession>
<name>A0A381UHU3_9ZZZZ</name>
<proteinExistence type="predicted"/>
<protein>
    <submittedName>
        <fullName evidence="1">Uncharacterized protein</fullName>
    </submittedName>
</protein>
<dbReference type="AlphaFoldDB" id="A0A381UHU3"/>
<dbReference type="EMBL" id="UINC01006334">
    <property type="protein sequence ID" value="SVA26917.1"/>
    <property type="molecule type" value="Genomic_DNA"/>
</dbReference>
<gene>
    <name evidence="1" type="ORF">METZ01_LOCUS79771</name>
</gene>
<sequence length="48" mass="5737">MYKVASPIFSLFKINQSIQEKKRKSDIRSKVEKMDIKDAEFEDKRNDT</sequence>
<evidence type="ECO:0000313" key="1">
    <source>
        <dbReference type="EMBL" id="SVA26917.1"/>
    </source>
</evidence>
<organism evidence="1">
    <name type="scientific">marine metagenome</name>
    <dbReference type="NCBI Taxonomy" id="408172"/>
    <lineage>
        <taxon>unclassified sequences</taxon>
        <taxon>metagenomes</taxon>
        <taxon>ecological metagenomes</taxon>
    </lineage>
</organism>